<evidence type="ECO:0000313" key="4">
    <source>
        <dbReference type="Proteomes" id="UP000274046"/>
    </source>
</evidence>
<dbReference type="EMBL" id="RBEE01000042">
    <property type="protein sequence ID" value="RNL51001.1"/>
    <property type="molecule type" value="Genomic_DNA"/>
</dbReference>
<dbReference type="Pfam" id="PF13568">
    <property type="entry name" value="OMP_b-brl_2"/>
    <property type="match status" value="1"/>
</dbReference>
<dbReference type="OrthoDB" id="1467485at2"/>
<keyword evidence="4" id="KW-1185">Reference proteome</keyword>
<comment type="caution">
    <text evidence="3">The sequence shown here is derived from an EMBL/GenBank/DDBJ whole genome shotgun (WGS) entry which is preliminary data.</text>
</comment>
<evidence type="ECO:0000256" key="1">
    <source>
        <dbReference type="SAM" id="SignalP"/>
    </source>
</evidence>
<dbReference type="RefSeq" id="WP_123206626.1">
    <property type="nucleotide sequence ID" value="NZ_RBEE01000042.1"/>
</dbReference>
<dbReference type="InterPro" id="IPR025665">
    <property type="entry name" value="Beta-barrel_OMP_2"/>
</dbReference>
<gene>
    <name evidence="3" type="ORF">D7004_14830</name>
</gene>
<keyword evidence="1" id="KW-0732">Signal</keyword>
<dbReference type="Proteomes" id="UP000274046">
    <property type="component" value="Unassembled WGS sequence"/>
</dbReference>
<organism evidence="3 4">
    <name type="scientific">Pedobacter jejuensis</name>
    <dbReference type="NCBI Taxonomy" id="1268550"/>
    <lineage>
        <taxon>Bacteria</taxon>
        <taxon>Pseudomonadati</taxon>
        <taxon>Bacteroidota</taxon>
        <taxon>Sphingobacteriia</taxon>
        <taxon>Sphingobacteriales</taxon>
        <taxon>Sphingobacteriaceae</taxon>
        <taxon>Pedobacter</taxon>
    </lineage>
</organism>
<reference evidence="3 4" key="1">
    <citation type="submission" date="2018-10" db="EMBL/GenBank/DDBJ databases">
        <title>Genome sequencing of Pedobacter jejuensis TNB23.</title>
        <authorList>
            <person name="Cho Y.-J."/>
            <person name="Cho A."/>
            <person name="Kim O.-S."/>
        </authorList>
    </citation>
    <scope>NUCLEOTIDE SEQUENCE [LARGE SCALE GENOMIC DNA]</scope>
    <source>
        <strain evidence="3 4">TNB23</strain>
    </source>
</reference>
<accession>A0A3N0BPS7</accession>
<sequence>MSKILFIVLFVLISNLTSFSQNWGGGTDETNLSGGYILQVITSEYKILKRDNWKDPFFDILNNNTQVTSNLKSISSIPTTGFGIGGLVNKRLTDNFDLRLSPTFILSDRILRYEYDKTLNDNIANIIEKKVQASMFEFPLGIKIKSNRLNNFRAYWLGGAKYSIDLASKKKNFDEGELPINKFLKNKRSYLSYESAIGFDFYFEYFKASTEIKYSSTINNILIRENNPFSTPIDKLKLRHLTVSLILQ</sequence>
<feature type="domain" description="Outer membrane protein beta-barrel" evidence="2">
    <location>
        <begin position="73"/>
        <end position="221"/>
    </location>
</feature>
<proteinExistence type="predicted"/>
<name>A0A3N0BPS7_9SPHI</name>
<dbReference type="AlphaFoldDB" id="A0A3N0BPS7"/>
<feature type="signal peptide" evidence="1">
    <location>
        <begin position="1"/>
        <end position="20"/>
    </location>
</feature>
<protein>
    <submittedName>
        <fullName evidence="3">PorT family protein</fullName>
    </submittedName>
</protein>
<feature type="chain" id="PRO_5018100832" evidence="1">
    <location>
        <begin position="21"/>
        <end position="248"/>
    </location>
</feature>
<evidence type="ECO:0000259" key="2">
    <source>
        <dbReference type="Pfam" id="PF13568"/>
    </source>
</evidence>
<evidence type="ECO:0000313" key="3">
    <source>
        <dbReference type="EMBL" id="RNL51001.1"/>
    </source>
</evidence>